<dbReference type="Proteomes" id="UP000014270">
    <property type="component" value="Unassembled WGS sequence"/>
</dbReference>
<dbReference type="AlphaFoldDB" id="S2N4Z0"/>
<dbReference type="PATRIC" id="fig|1256225.3.peg.2909"/>
<evidence type="ECO:0000313" key="1">
    <source>
        <dbReference type="EMBL" id="EPC35859.1"/>
    </source>
</evidence>
<dbReference type="EMBL" id="ANMM01000030">
    <property type="protein sequence ID" value="EPC35859.1"/>
    <property type="molecule type" value="Genomic_DNA"/>
</dbReference>
<organism evidence="1 2">
    <name type="scientific">Lacticaseibacillus paracasei subsp. paracasei Lpp225</name>
    <dbReference type="NCBI Taxonomy" id="1256225"/>
    <lineage>
        <taxon>Bacteria</taxon>
        <taxon>Bacillati</taxon>
        <taxon>Bacillota</taxon>
        <taxon>Bacilli</taxon>
        <taxon>Lactobacillales</taxon>
        <taxon>Lactobacillaceae</taxon>
        <taxon>Lacticaseibacillus</taxon>
    </lineage>
</organism>
<name>S2N4Z0_LACPA</name>
<reference evidence="1 2" key="1">
    <citation type="journal article" date="2013" name="PLoS ONE">
        <title>Lactobacillus paracasei comparative genomics: towards species pan-genome definition and exploitation of diversity.</title>
        <authorList>
            <person name="Smokvina T."/>
            <person name="Wels M."/>
            <person name="Polka J."/>
            <person name="Chervaux C."/>
            <person name="Brisse S."/>
            <person name="Boekhorst J."/>
            <person name="van Hylckama Vlieg J.E."/>
            <person name="Siezen R.J."/>
        </authorList>
    </citation>
    <scope>NUCLEOTIDE SEQUENCE [LARGE SCALE GENOMIC DNA]</scope>
    <source>
        <strain evidence="1 2">Lpp225</strain>
    </source>
</reference>
<accession>S2N4Z0</accession>
<proteinExistence type="predicted"/>
<protein>
    <submittedName>
        <fullName evidence="1">Pyridoxamine 5'-phosphate oxidase</fullName>
    </submittedName>
</protein>
<gene>
    <name evidence="1" type="ORF">Lpp225_2813</name>
</gene>
<comment type="caution">
    <text evidence="1">The sequence shown here is derived from an EMBL/GenBank/DDBJ whole genome shotgun (WGS) entry which is preliminary data.</text>
</comment>
<evidence type="ECO:0000313" key="2">
    <source>
        <dbReference type="Proteomes" id="UP000014270"/>
    </source>
</evidence>
<sequence>MPNFAENLNTFQKSLQYDRPVIIRCTPLTVKIRYNNDIEFSKLNEI</sequence>